<dbReference type="SUPFAM" id="SSF56784">
    <property type="entry name" value="HAD-like"/>
    <property type="match status" value="1"/>
</dbReference>
<evidence type="ECO:0000313" key="2">
    <source>
        <dbReference type="Proteomes" id="UP000199662"/>
    </source>
</evidence>
<dbReference type="Pfam" id="PF13419">
    <property type="entry name" value="HAD_2"/>
    <property type="match status" value="1"/>
</dbReference>
<dbReference type="SFLD" id="SFLDS00003">
    <property type="entry name" value="Haloacid_Dehalogenase"/>
    <property type="match status" value="1"/>
</dbReference>
<keyword evidence="2" id="KW-1185">Reference proteome</keyword>
<dbReference type="GO" id="GO:0008967">
    <property type="term" value="F:phosphoglycolate phosphatase activity"/>
    <property type="evidence" value="ECO:0007669"/>
    <property type="project" value="TreeGrafter"/>
</dbReference>
<dbReference type="SFLD" id="SFLDG01129">
    <property type="entry name" value="C1.5:_HAD__Beta-PGM__Phosphata"/>
    <property type="match status" value="1"/>
</dbReference>
<dbReference type="PANTHER" id="PTHR43434:SF1">
    <property type="entry name" value="PHOSPHOGLYCOLATE PHOSPHATASE"/>
    <property type="match status" value="1"/>
</dbReference>
<gene>
    <name evidence="1" type="ORF">SAMN05660742_10633</name>
</gene>
<dbReference type="InterPro" id="IPR023198">
    <property type="entry name" value="PGP-like_dom2"/>
</dbReference>
<dbReference type="Gene3D" id="1.10.150.240">
    <property type="entry name" value="Putative phosphatase, domain 2"/>
    <property type="match status" value="1"/>
</dbReference>
<dbReference type="Gene3D" id="3.40.50.1000">
    <property type="entry name" value="HAD superfamily/HAD-like"/>
    <property type="match status" value="1"/>
</dbReference>
<dbReference type="GO" id="GO:0005829">
    <property type="term" value="C:cytosol"/>
    <property type="evidence" value="ECO:0007669"/>
    <property type="project" value="TreeGrafter"/>
</dbReference>
<reference evidence="1 2" key="1">
    <citation type="submission" date="2016-10" db="EMBL/GenBank/DDBJ databases">
        <authorList>
            <person name="de Groot N.N."/>
        </authorList>
    </citation>
    <scope>NUCLEOTIDE SEQUENCE [LARGE SCALE GENOMIC DNA]</scope>
    <source>
        <strain evidence="1 2">DSM 2179</strain>
    </source>
</reference>
<sequence length="216" mass="24296">MIKAMIFDLDGTIGNTLPLCIKAFRQTIETFMKRNISDEEIIATFGPSEEGTIHSLIPKQYEEGLEKYLHYYKLFHNECPKAFEGIVEIIKDLKQKGIRIAMVTGKGKKSTDITLEQYEIGDLFEQVETGSITGSVKLAGMSAVLKNFKIKPEEAYYVGDAPTDITAARKAGVRMISAAWAETTEIEKLNKLKPDYIFATIHEFAKFCNTIPRISE</sequence>
<evidence type="ECO:0000313" key="1">
    <source>
        <dbReference type="EMBL" id="SEJ34221.1"/>
    </source>
</evidence>
<dbReference type="EMBL" id="FNZK01000006">
    <property type="protein sequence ID" value="SEJ34221.1"/>
    <property type="molecule type" value="Genomic_DNA"/>
</dbReference>
<dbReference type="AlphaFoldDB" id="A0A1H6XYU9"/>
<proteinExistence type="predicted"/>
<dbReference type="RefSeq" id="WP_091830574.1">
    <property type="nucleotide sequence ID" value="NZ_FNZK01000006.1"/>
</dbReference>
<dbReference type="PRINTS" id="PR00413">
    <property type="entry name" value="HADHALOGNASE"/>
</dbReference>
<name>A0A1H6XYU9_9FIRM</name>
<dbReference type="STRING" id="84035.SAMN05660742_10633"/>
<dbReference type="InterPro" id="IPR041492">
    <property type="entry name" value="HAD_2"/>
</dbReference>
<accession>A0A1H6XYU9</accession>
<protein>
    <submittedName>
        <fullName evidence="1">Pyrophosphatase PpaX</fullName>
    </submittedName>
</protein>
<dbReference type="InterPro" id="IPR050155">
    <property type="entry name" value="HAD-like_hydrolase_sf"/>
</dbReference>
<dbReference type="PANTHER" id="PTHR43434">
    <property type="entry name" value="PHOSPHOGLYCOLATE PHOSPHATASE"/>
    <property type="match status" value="1"/>
</dbReference>
<dbReference type="InterPro" id="IPR036412">
    <property type="entry name" value="HAD-like_sf"/>
</dbReference>
<dbReference type="GO" id="GO:0006281">
    <property type="term" value="P:DNA repair"/>
    <property type="evidence" value="ECO:0007669"/>
    <property type="project" value="TreeGrafter"/>
</dbReference>
<dbReference type="Proteomes" id="UP000199662">
    <property type="component" value="Unassembled WGS sequence"/>
</dbReference>
<organism evidence="1 2">
    <name type="scientific">Propionispira arboris</name>
    <dbReference type="NCBI Taxonomy" id="84035"/>
    <lineage>
        <taxon>Bacteria</taxon>
        <taxon>Bacillati</taxon>
        <taxon>Bacillota</taxon>
        <taxon>Negativicutes</taxon>
        <taxon>Selenomonadales</taxon>
        <taxon>Selenomonadaceae</taxon>
        <taxon>Propionispira</taxon>
    </lineage>
</organism>
<dbReference type="InterPro" id="IPR006439">
    <property type="entry name" value="HAD-SF_hydro_IA"/>
</dbReference>
<dbReference type="InterPro" id="IPR023214">
    <property type="entry name" value="HAD_sf"/>
</dbReference>